<organism evidence="2 3">
    <name type="scientific">Salmonella phage STP4-a</name>
    <dbReference type="NCBI Taxonomy" id="1445860"/>
    <lineage>
        <taxon>Viruses</taxon>
        <taxon>Duplodnaviria</taxon>
        <taxon>Heunggongvirae</taxon>
        <taxon>Uroviricota</taxon>
        <taxon>Caudoviricetes</taxon>
        <taxon>Pantevenvirales</taxon>
        <taxon>Straboviridae</taxon>
        <taxon>Tevenvirinae</taxon>
        <taxon>Gelderlandvirus</taxon>
        <taxon>Gelderlandvirus stp4a</taxon>
    </lineage>
</organism>
<gene>
    <name evidence="2" type="ORF">STP4a_003</name>
</gene>
<sequence>MVITAMKMLNGSYVNLDNVAATIRDSKDMFLNKTENTPDEIWLNKFSNMIEHIAVLVENNQTIPVNLQQTALRLVYSVREKHTMSQFAAILREVGNEKL</sequence>
<dbReference type="GeneID" id="23681022"/>
<dbReference type="Proteomes" id="UP000032000">
    <property type="component" value="Segment"/>
</dbReference>
<reference evidence="2" key="1">
    <citation type="submission" date="2015-06" db="EMBL/GenBank/DDBJ databases">
        <title>Genomic characterization of STP4-a, a novel T4 virulent phage infecting Salmonella.</title>
        <authorList>
            <person name="Li M."/>
            <person name="Wang J."/>
            <person name="Lin H."/>
            <person name="Han F."/>
        </authorList>
    </citation>
    <scope>NUCLEOTIDE SEQUENCE [LARGE SCALE GENOMIC DNA]</scope>
</reference>
<name>A0A0B4L954_9CAUD</name>
<dbReference type="InterPro" id="IPR055791">
    <property type="entry name" value="DUF7367"/>
</dbReference>
<accession>A0A0B4L954</accession>
<dbReference type="KEGG" id="vg:23681022"/>
<feature type="domain" description="DUF7367" evidence="1">
    <location>
        <begin position="6"/>
        <end position="98"/>
    </location>
</feature>
<evidence type="ECO:0000259" key="1">
    <source>
        <dbReference type="Pfam" id="PF24075"/>
    </source>
</evidence>
<dbReference type="Pfam" id="PF24075">
    <property type="entry name" value="DUF7367"/>
    <property type="match status" value="1"/>
</dbReference>
<dbReference type="RefSeq" id="YP_009126212.1">
    <property type="nucleotide sequence ID" value="NC_026607.2"/>
</dbReference>
<dbReference type="EMBL" id="KJ000058">
    <property type="protein sequence ID" value="AHJ86859.1"/>
    <property type="molecule type" value="Genomic_DNA"/>
</dbReference>
<keyword evidence="3" id="KW-1185">Reference proteome</keyword>
<protein>
    <recommendedName>
        <fullName evidence="1">DUF7367 domain-containing protein</fullName>
    </recommendedName>
</protein>
<proteinExistence type="predicted"/>
<evidence type="ECO:0000313" key="2">
    <source>
        <dbReference type="EMBL" id="AHJ86859.1"/>
    </source>
</evidence>
<evidence type="ECO:0000313" key="3">
    <source>
        <dbReference type="Proteomes" id="UP000032000"/>
    </source>
</evidence>